<keyword evidence="4" id="KW-1185">Reference proteome</keyword>
<keyword evidence="1" id="KW-0472">Membrane</keyword>
<keyword evidence="1" id="KW-1133">Transmembrane helix</keyword>
<dbReference type="PANTHER" id="PTHR34351:SF1">
    <property type="entry name" value="SLR1927 PROTEIN"/>
    <property type="match status" value="1"/>
</dbReference>
<dbReference type="Pfam" id="PF01882">
    <property type="entry name" value="DUF58"/>
    <property type="match status" value="1"/>
</dbReference>
<reference evidence="3 4" key="1">
    <citation type="submission" date="2019-02" db="EMBL/GenBank/DDBJ databases">
        <title>Deep-cultivation of Planctomycetes and their phenomic and genomic characterization uncovers novel biology.</title>
        <authorList>
            <person name="Wiegand S."/>
            <person name="Jogler M."/>
            <person name="Boedeker C."/>
            <person name="Pinto D."/>
            <person name="Vollmers J."/>
            <person name="Rivas-Marin E."/>
            <person name="Kohn T."/>
            <person name="Peeters S.H."/>
            <person name="Heuer A."/>
            <person name="Rast P."/>
            <person name="Oberbeckmann S."/>
            <person name="Bunk B."/>
            <person name="Jeske O."/>
            <person name="Meyerdierks A."/>
            <person name="Storesund J.E."/>
            <person name="Kallscheuer N."/>
            <person name="Luecker S."/>
            <person name="Lage O.M."/>
            <person name="Pohl T."/>
            <person name="Merkel B.J."/>
            <person name="Hornburger P."/>
            <person name="Mueller R.-W."/>
            <person name="Bruemmer F."/>
            <person name="Labrenz M."/>
            <person name="Spormann A.M."/>
            <person name="Op Den Camp H."/>
            <person name="Overmann J."/>
            <person name="Amann R."/>
            <person name="Jetten M.S.M."/>
            <person name="Mascher T."/>
            <person name="Medema M.H."/>
            <person name="Devos D.P."/>
            <person name="Kaster A.-K."/>
            <person name="Ovreas L."/>
            <person name="Rohde M."/>
            <person name="Galperin M.Y."/>
            <person name="Jogler C."/>
        </authorList>
    </citation>
    <scope>NUCLEOTIDE SEQUENCE [LARGE SCALE GENOMIC DNA]</scope>
    <source>
        <strain evidence="3 4">Enr8</strain>
    </source>
</reference>
<dbReference type="EMBL" id="SJPF01000007">
    <property type="protein sequence ID" value="TWT29639.1"/>
    <property type="molecule type" value="Genomic_DNA"/>
</dbReference>
<comment type="caution">
    <text evidence="3">The sequence shown here is derived from an EMBL/GenBank/DDBJ whole genome shotgun (WGS) entry which is preliminary data.</text>
</comment>
<sequence>MPPIRKLDGAPLGLRQLLTRDYTPWANRYVYWLRTPFGVLIAAAVVSLVLGWFVTPQSFVIFGAIAGVLAIGICWPWIGLRGVGCSLRFPRQRCEEEEEVAVEVEIVNRWPFPVWGLAIERGFFHSEQGEREAVVSLARIPGWTTCRFSFTYRPMVRGVYPTTPPSIATEFPFGLWKASRPTQVAQSLIVWPRVFPLTSLELPSGNCRQLLGASDTRSGDHGDRTGARPYRLGDSLRNVHWAQTARCDRLIVSERQEAAQTAVTVVIDSSQSQHRGVGRDATLEWSLRIGLSVAAALVKQNVTVHVALGGQTHLLDGRPASWRRLLDTAAQLTPSAATPTAVSANGLVIGVRTDLAPSTPRESRAIVLRTNEESDARAEPKGNWIELDAREVSGAKFQEVWNRRRKKGLQDG</sequence>
<dbReference type="RefSeq" id="WP_146436565.1">
    <property type="nucleotide sequence ID" value="NZ_SJPF01000007.1"/>
</dbReference>
<evidence type="ECO:0000259" key="2">
    <source>
        <dbReference type="Pfam" id="PF01882"/>
    </source>
</evidence>
<name>A0A5C5UV10_9BACT</name>
<accession>A0A5C5UV10</accession>
<dbReference type="PANTHER" id="PTHR34351">
    <property type="entry name" value="SLR1927 PROTEIN-RELATED"/>
    <property type="match status" value="1"/>
</dbReference>
<gene>
    <name evidence="3" type="ORF">Enr8_48270</name>
</gene>
<evidence type="ECO:0000256" key="1">
    <source>
        <dbReference type="SAM" id="Phobius"/>
    </source>
</evidence>
<evidence type="ECO:0000313" key="4">
    <source>
        <dbReference type="Proteomes" id="UP000318878"/>
    </source>
</evidence>
<dbReference type="OrthoDB" id="261597at2"/>
<proteinExistence type="predicted"/>
<dbReference type="Proteomes" id="UP000318878">
    <property type="component" value="Unassembled WGS sequence"/>
</dbReference>
<feature type="transmembrane region" description="Helical" evidence="1">
    <location>
        <begin position="59"/>
        <end position="78"/>
    </location>
</feature>
<keyword evidence="1" id="KW-0812">Transmembrane</keyword>
<dbReference type="InterPro" id="IPR002881">
    <property type="entry name" value="DUF58"/>
</dbReference>
<protein>
    <recommendedName>
        <fullName evidence="2">DUF58 domain-containing protein</fullName>
    </recommendedName>
</protein>
<feature type="transmembrane region" description="Helical" evidence="1">
    <location>
        <begin position="29"/>
        <end position="53"/>
    </location>
</feature>
<dbReference type="AlphaFoldDB" id="A0A5C5UV10"/>
<organism evidence="3 4">
    <name type="scientific">Blastopirellula retiformator</name>
    <dbReference type="NCBI Taxonomy" id="2527970"/>
    <lineage>
        <taxon>Bacteria</taxon>
        <taxon>Pseudomonadati</taxon>
        <taxon>Planctomycetota</taxon>
        <taxon>Planctomycetia</taxon>
        <taxon>Pirellulales</taxon>
        <taxon>Pirellulaceae</taxon>
        <taxon>Blastopirellula</taxon>
    </lineage>
</organism>
<feature type="domain" description="DUF58" evidence="2">
    <location>
        <begin position="227"/>
        <end position="310"/>
    </location>
</feature>
<evidence type="ECO:0000313" key="3">
    <source>
        <dbReference type="EMBL" id="TWT29639.1"/>
    </source>
</evidence>